<protein>
    <submittedName>
        <fullName evidence="1">MBL fold metallo-hydrolase</fullName>
    </submittedName>
</protein>
<dbReference type="RefSeq" id="WP_067238340.1">
    <property type="nucleotide sequence ID" value="NZ_KQ948558.1"/>
</dbReference>
<dbReference type="Proteomes" id="UP000053271">
    <property type="component" value="Unassembled WGS sequence"/>
</dbReference>
<sequence length="221" mass="23060">MRLIKYGHACVGLEKDGRRLVLDPGGLTDPRVLDGADAVLVTHEHVDHFSEENLRRAAEANPALRIWTDTSVAGRLDGLGGRVTAVGHGEAFAAAGFGVQVHGTWHEVLHPDIPRVGNVGFLVDGILFHPGDALTVPETPVDTLLLPVHGPWSTTGRLIDYVREVAPRHAYAIHDGALNDTGLAMVGGLLGAAGPGTGAPYDRLAVGTGVDLPSAPAQPSA</sequence>
<dbReference type="SUPFAM" id="SSF56281">
    <property type="entry name" value="Metallo-hydrolase/oxidoreductase"/>
    <property type="match status" value="1"/>
</dbReference>
<dbReference type="GeneID" id="91427886"/>
<gene>
    <name evidence="1" type="ORF">AQJ30_25260</name>
</gene>
<dbReference type="Pfam" id="PF13483">
    <property type="entry name" value="Lactamase_B_3"/>
    <property type="match status" value="1"/>
</dbReference>
<organism evidence="1 2">
    <name type="scientific">Streptomyces longwoodensis</name>
    <dbReference type="NCBI Taxonomy" id="68231"/>
    <lineage>
        <taxon>Bacteria</taxon>
        <taxon>Bacillati</taxon>
        <taxon>Actinomycetota</taxon>
        <taxon>Actinomycetes</taxon>
        <taxon>Kitasatosporales</taxon>
        <taxon>Streptomycetaceae</taxon>
        <taxon>Streptomyces</taxon>
    </lineage>
</organism>
<dbReference type="PANTHER" id="PTHR43546:SF3">
    <property type="entry name" value="UPF0173 METAL-DEPENDENT HYDROLASE MJ1163"/>
    <property type="match status" value="1"/>
</dbReference>
<name>A0A101QSX5_9ACTN</name>
<proteinExistence type="predicted"/>
<dbReference type="GO" id="GO:0016787">
    <property type="term" value="F:hydrolase activity"/>
    <property type="evidence" value="ECO:0007669"/>
    <property type="project" value="UniProtKB-KW"/>
</dbReference>
<dbReference type="AlphaFoldDB" id="A0A101QSX5"/>
<evidence type="ECO:0000313" key="2">
    <source>
        <dbReference type="Proteomes" id="UP000053271"/>
    </source>
</evidence>
<evidence type="ECO:0000313" key="1">
    <source>
        <dbReference type="EMBL" id="KUN35448.1"/>
    </source>
</evidence>
<keyword evidence="1" id="KW-0378">Hydrolase</keyword>
<accession>A0A101QSX5</accession>
<comment type="caution">
    <text evidence="1">The sequence shown here is derived from an EMBL/GenBank/DDBJ whole genome shotgun (WGS) entry which is preliminary data.</text>
</comment>
<dbReference type="InterPro" id="IPR036866">
    <property type="entry name" value="RibonucZ/Hydroxyglut_hydro"/>
</dbReference>
<dbReference type="PANTHER" id="PTHR43546">
    <property type="entry name" value="UPF0173 METAL-DEPENDENT HYDROLASE MJ1163-RELATED"/>
    <property type="match status" value="1"/>
</dbReference>
<dbReference type="InterPro" id="IPR050114">
    <property type="entry name" value="UPF0173_UPF0282_UlaG_hydrolase"/>
</dbReference>
<dbReference type="EMBL" id="LMWS01000032">
    <property type="protein sequence ID" value="KUN35448.1"/>
    <property type="molecule type" value="Genomic_DNA"/>
</dbReference>
<keyword evidence="2" id="KW-1185">Reference proteome</keyword>
<dbReference type="Gene3D" id="3.60.15.10">
    <property type="entry name" value="Ribonuclease Z/Hydroxyacylglutathione hydrolase-like"/>
    <property type="match status" value="1"/>
</dbReference>
<reference evidence="1 2" key="1">
    <citation type="submission" date="2015-10" db="EMBL/GenBank/DDBJ databases">
        <title>Draft genome sequence of Streptomyces longwoodensis DSM 41677, type strain for the species Streptomyces longwoodensis.</title>
        <authorList>
            <person name="Ruckert C."/>
            <person name="Winkler A."/>
            <person name="Kalinowski J."/>
            <person name="Kampfer P."/>
            <person name="Glaeser S."/>
        </authorList>
    </citation>
    <scope>NUCLEOTIDE SEQUENCE [LARGE SCALE GENOMIC DNA]</scope>
    <source>
        <strain evidence="1 2">DSM 41677</strain>
    </source>
</reference>
<dbReference type="STRING" id="68231.AQJ30_25260"/>